<feature type="compositionally biased region" description="Polar residues" evidence="8">
    <location>
        <begin position="213"/>
        <end position="226"/>
    </location>
</feature>
<comment type="caution">
    <text evidence="10">The sequence shown here is derived from an EMBL/GenBank/DDBJ whole genome shotgun (WGS) entry which is preliminary data.</text>
</comment>
<feature type="compositionally biased region" description="Polar residues" evidence="8">
    <location>
        <begin position="106"/>
        <end position="116"/>
    </location>
</feature>
<accession>A0A9P0QUI4</accession>
<dbReference type="Gene3D" id="3.30.200.20">
    <property type="entry name" value="Phosphorylase Kinase, domain 1"/>
    <property type="match status" value="1"/>
</dbReference>
<reference evidence="10" key="1">
    <citation type="submission" date="2022-03" db="EMBL/GenBank/DDBJ databases">
        <authorList>
            <person name="Legras J.-L."/>
            <person name="Devillers H."/>
            <person name="Grondin C."/>
        </authorList>
    </citation>
    <scope>NUCLEOTIDE SEQUENCE</scope>
    <source>
        <strain evidence="10">CLIB 1423</strain>
    </source>
</reference>
<dbReference type="SUPFAM" id="SSF56112">
    <property type="entry name" value="Protein kinase-like (PK-like)"/>
    <property type="match status" value="1"/>
</dbReference>
<feature type="region of interest" description="Disordered" evidence="8">
    <location>
        <begin position="200"/>
        <end position="273"/>
    </location>
</feature>
<evidence type="ECO:0000313" key="10">
    <source>
        <dbReference type="EMBL" id="CAH2355312.1"/>
    </source>
</evidence>
<proteinExistence type="inferred from homology"/>
<dbReference type="PANTHER" id="PTHR24058">
    <property type="entry name" value="DUAL SPECIFICITY PROTEIN KINASE"/>
    <property type="match status" value="1"/>
</dbReference>
<dbReference type="InterPro" id="IPR017441">
    <property type="entry name" value="Protein_kinase_ATP_BS"/>
</dbReference>
<keyword evidence="2" id="KW-0723">Serine/threonine-protein kinase</keyword>
<dbReference type="GO" id="GO:0030447">
    <property type="term" value="P:filamentous growth"/>
    <property type="evidence" value="ECO:0007669"/>
    <property type="project" value="UniProtKB-ARBA"/>
</dbReference>
<dbReference type="SMART" id="SM00220">
    <property type="entry name" value="S_TKc"/>
    <property type="match status" value="1"/>
</dbReference>
<feature type="compositionally biased region" description="Polar residues" evidence="8">
    <location>
        <begin position="254"/>
        <end position="273"/>
    </location>
</feature>
<dbReference type="PANTHER" id="PTHR24058:SF22">
    <property type="entry name" value="DUAL SPECIFICITY TYROSINE-PHOSPHORYLATION-REGULATED KINASE 4"/>
    <property type="match status" value="1"/>
</dbReference>
<keyword evidence="4 7" id="KW-0547">Nucleotide-binding</keyword>
<dbReference type="EMBL" id="CAKXYY010000024">
    <property type="protein sequence ID" value="CAH2355312.1"/>
    <property type="molecule type" value="Genomic_DNA"/>
</dbReference>
<feature type="compositionally biased region" description="Polar residues" evidence="8">
    <location>
        <begin position="24"/>
        <end position="33"/>
    </location>
</feature>
<dbReference type="InterPro" id="IPR050494">
    <property type="entry name" value="Ser_Thr_dual-spec_kinase"/>
</dbReference>
<organism evidence="10 11">
    <name type="scientific">[Candida] railenensis</name>
    <dbReference type="NCBI Taxonomy" id="45579"/>
    <lineage>
        <taxon>Eukaryota</taxon>
        <taxon>Fungi</taxon>
        <taxon>Dikarya</taxon>
        <taxon>Ascomycota</taxon>
        <taxon>Saccharomycotina</taxon>
        <taxon>Pichiomycetes</taxon>
        <taxon>Debaryomycetaceae</taxon>
        <taxon>Kurtzmaniella</taxon>
    </lineage>
</organism>
<keyword evidence="5" id="KW-0418">Kinase</keyword>
<sequence length="812" mass="91026">MGGGETLNLSPNFEARFSRIDITPTGNASTTPEGTRRSPSKKYPIHIYPPPNTTPSKSPFLSTAKRAESRTKSGGKPSISATPETTVASRVSSTTSSSSANEKRTISNPVNNNPPTTRSFSFMRETSSSINKQVDQVIGINNENIVRPQVRHYSGGSRQLRGNTRQSKLPPITKSRRIASSHITRAVPSDITNYRIEYGKMPHSESHPHSLQKLESPSSGAPTLSTGKRRNRLPVSFSSNSISSQKLSSPEVDQPSNVKSMNSNSGHNVQDSNVYNRLYNNSYKRKVSTPRQDTPKILHRSTSTKSLIALSKIQTLTELYSVIYQVDPSLFEDDTEDDNEYTVCNPLKPEHIVKDDSNNSLSIYERGEVLRRKDIYYLAEKPNTQGQLSERSINIKNYGENFGFDDKQGNYVIIPNDHINYRYEILKVLGNGSFGNVVKCADHMYKTRSKNKGKAVAIKIIKNDLNWSLQAVYEIKMLKSLNESQQNKGSNILKYFGHFHFRGHMCIVSEILSLNLFSLLEISSYKGFSINILKDFSKQILTGLEVIHSMNIIHCDIKPENIMIKLPTSPSMDTLSIKIIDFGSSCFKNEISYSYIQSRYYRAPEVVLGARYEEKIDIWSFGCVLAELYTGSPLLPGHNELEQIGLMLELFGSPPSSLIQNFRKNIMSSIEKSKQKISQVDPVTGGQFGGLGGPHYNGPKIDERSIKKTLLFSLFDLEGKIDLQFLNLRLQAQQQHINGLDISFGSANSSTKRNVKLNSKILEVLLKVGISNENRRDTTNFIKFLNGIFQWDPTVRLSAKELLNSSFLTNTD</sequence>
<feature type="compositionally biased region" description="Low complexity" evidence="8">
    <location>
        <begin position="236"/>
        <end position="249"/>
    </location>
</feature>
<dbReference type="InterPro" id="IPR008271">
    <property type="entry name" value="Ser/Thr_kinase_AS"/>
</dbReference>
<dbReference type="GO" id="GO:0005856">
    <property type="term" value="C:cytoskeleton"/>
    <property type="evidence" value="ECO:0007669"/>
    <property type="project" value="TreeGrafter"/>
</dbReference>
<dbReference type="PROSITE" id="PS00107">
    <property type="entry name" value="PROTEIN_KINASE_ATP"/>
    <property type="match status" value="1"/>
</dbReference>
<evidence type="ECO:0000256" key="3">
    <source>
        <dbReference type="ARBA" id="ARBA00022679"/>
    </source>
</evidence>
<keyword evidence="3" id="KW-0808">Transferase</keyword>
<dbReference type="GO" id="GO:0005737">
    <property type="term" value="C:cytoplasm"/>
    <property type="evidence" value="ECO:0007669"/>
    <property type="project" value="TreeGrafter"/>
</dbReference>
<keyword evidence="11" id="KW-1185">Reference proteome</keyword>
<evidence type="ECO:0000256" key="1">
    <source>
        <dbReference type="ARBA" id="ARBA00008867"/>
    </source>
</evidence>
<keyword evidence="6 7" id="KW-0067">ATP-binding</keyword>
<dbReference type="Pfam" id="PF00069">
    <property type="entry name" value="Pkinase"/>
    <property type="match status" value="1"/>
</dbReference>
<dbReference type="InterPro" id="IPR011009">
    <property type="entry name" value="Kinase-like_dom_sf"/>
</dbReference>
<dbReference type="GO" id="GO:0005524">
    <property type="term" value="F:ATP binding"/>
    <property type="evidence" value="ECO:0007669"/>
    <property type="project" value="UniProtKB-UniRule"/>
</dbReference>
<dbReference type="Proteomes" id="UP000837801">
    <property type="component" value="Unassembled WGS sequence"/>
</dbReference>
<evidence type="ECO:0000313" key="11">
    <source>
        <dbReference type="Proteomes" id="UP000837801"/>
    </source>
</evidence>
<dbReference type="PROSITE" id="PS50011">
    <property type="entry name" value="PROTEIN_KINASE_DOM"/>
    <property type="match status" value="1"/>
</dbReference>
<dbReference type="GO" id="GO:0004674">
    <property type="term" value="F:protein serine/threonine kinase activity"/>
    <property type="evidence" value="ECO:0007669"/>
    <property type="project" value="UniProtKB-KW"/>
</dbReference>
<evidence type="ECO:0000256" key="8">
    <source>
        <dbReference type="SAM" id="MobiDB-lite"/>
    </source>
</evidence>
<protein>
    <recommendedName>
        <fullName evidence="9">Protein kinase domain-containing protein</fullName>
    </recommendedName>
</protein>
<gene>
    <name evidence="10" type="ORF">CLIB1423_24S00848</name>
</gene>
<dbReference type="Gene3D" id="1.10.510.10">
    <property type="entry name" value="Transferase(Phosphotransferase) domain 1"/>
    <property type="match status" value="1"/>
</dbReference>
<feature type="compositionally biased region" description="Low complexity" evidence="8">
    <location>
        <begin position="85"/>
        <end position="100"/>
    </location>
</feature>
<dbReference type="AlphaFoldDB" id="A0A9P0QUI4"/>
<evidence type="ECO:0000259" key="9">
    <source>
        <dbReference type="PROSITE" id="PS50011"/>
    </source>
</evidence>
<evidence type="ECO:0000256" key="4">
    <source>
        <dbReference type="ARBA" id="ARBA00022741"/>
    </source>
</evidence>
<dbReference type="InterPro" id="IPR000719">
    <property type="entry name" value="Prot_kinase_dom"/>
</dbReference>
<feature type="region of interest" description="Disordered" evidence="8">
    <location>
        <begin position="1"/>
        <end position="116"/>
    </location>
</feature>
<dbReference type="PROSITE" id="PS00108">
    <property type="entry name" value="PROTEIN_KINASE_ST"/>
    <property type="match status" value="1"/>
</dbReference>
<evidence type="ECO:0000256" key="6">
    <source>
        <dbReference type="ARBA" id="ARBA00022840"/>
    </source>
</evidence>
<evidence type="ECO:0000256" key="2">
    <source>
        <dbReference type="ARBA" id="ARBA00022527"/>
    </source>
</evidence>
<feature type="domain" description="Protein kinase" evidence="9">
    <location>
        <begin position="423"/>
        <end position="808"/>
    </location>
</feature>
<comment type="similarity">
    <text evidence="1">Belongs to the protein kinase superfamily. CMGC Ser/Thr protein kinase family. MNB/DYRK subfamily.</text>
</comment>
<name>A0A9P0QUI4_9ASCO</name>
<feature type="binding site" evidence="7">
    <location>
        <position position="459"/>
    </location>
    <ligand>
        <name>ATP</name>
        <dbReference type="ChEBI" id="CHEBI:30616"/>
    </ligand>
</feature>
<evidence type="ECO:0000256" key="5">
    <source>
        <dbReference type="ARBA" id="ARBA00022777"/>
    </source>
</evidence>
<evidence type="ECO:0000256" key="7">
    <source>
        <dbReference type="PROSITE-ProRule" id="PRU10141"/>
    </source>
</evidence>
<dbReference type="OrthoDB" id="9332038at2759"/>